<dbReference type="Proteomes" id="UP000193689">
    <property type="component" value="Unassembled WGS sequence"/>
</dbReference>
<gene>
    <name evidence="1" type="ORF">BCR38DRAFT_418937</name>
</gene>
<reference evidence="1 2" key="1">
    <citation type="submission" date="2016-07" db="EMBL/GenBank/DDBJ databases">
        <title>Pervasive Adenine N6-methylation of Active Genes in Fungi.</title>
        <authorList>
            <consortium name="DOE Joint Genome Institute"/>
            <person name="Mondo S.J."/>
            <person name="Dannebaum R.O."/>
            <person name="Kuo R.C."/>
            <person name="Labutti K."/>
            <person name="Haridas S."/>
            <person name="Kuo A."/>
            <person name="Salamov A."/>
            <person name="Ahrendt S.R."/>
            <person name="Lipzen A."/>
            <person name="Sullivan W."/>
            <person name="Andreopoulos W.B."/>
            <person name="Clum A."/>
            <person name="Lindquist E."/>
            <person name="Daum C."/>
            <person name="Ramamoorthy G.K."/>
            <person name="Gryganskyi A."/>
            <person name="Culley D."/>
            <person name="Magnuson J.K."/>
            <person name="James T.Y."/>
            <person name="O'Malley M.A."/>
            <person name="Stajich J.E."/>
            <person name="Spatafora J.W."/>
            <person name="Visel A."/>
            <person name="Grigoriev I.V."/>
        </authorList>
    </citation>
    <scope>NUCLEOTIDE SEQUENCE [LARGE SCALE GENOMIC DNA]</scope>
    <source>
        <strain evidence="1 2">CBS 129021</strain>
    </source>
</reference>
<sequence>MHSFAAKLLSANEQWRWLSKRGRQPAAQLVVAVRITPSCMDTGTDFRMLTYRMLTNY</sequence>
<accession>A0A1Y2EKQ8</accession>
<name>A0A1Y2EKQ8_9PEZI</name>
<evidence type="ECO:0000313" key="1">
    <source>
        <dbReference type="EMBL" id="ORY72111.1"/>
    </source>
</evidence>
<dbReference type="EMBL" id="MCFJ01000001">
    <property type="protein sequence ID" value="ORY72111.1"/>
    <property type="molecule type" value="Genomic_DNA"/>
</dbReference>
<dbReference type="RefSeq" id="XP_040721703.1">
    <property type="nucleotide sequence ID" value="XM_040859261.1"/>
</dbReference>
<dbReference type="GeneID" id="63775473"/>
<organism evidence="1 2">
    <name type="scientific">Pseudomassariella vexata</name>
    <dbReference type="NCBI Taxonomy" id="1141098"/>
    <lineage>
        <taxon>Eukaryota</taxon>
        <taxon>Fungi</taxon>
        <taxon>Dikarya</taxon>
        <taxon>Ascomycota</taxon>
        <taxon>Pezizomycotina</taxon>
        <taxon>Sordariomycetes</taxon>
        <taxon>Xylariomycetidae</taxon>
        <taxon>Amphisphaeriales</taxon>
        <taxon>Pseudomassariaceae</taxon>
        <taxon>Pseudomassariella</taxon>
    </lineage>
</organism>
<dbReference type="AlphaFoldDB" id="A0A1Y2EKQ8"/>
<keyword evidence="2" id="KW-1185">Reference proteome</keyword>
<evidence type="ECO:0000313" key="2">
    <source>
        <dbReference type="Proteomes" id="UP000193689"/>
    </source>
</evidence>
<dbReference type="InParanoid" id="A0A1Y2EKQ8"/>
<protein>
    <submittedName>
        <fullName evidence="1">Uncharacterized protein</fullName>
    </submittedName>
</protein>
<comment type="caution">
    <text evidence="1">The sequence shown here is derived from an EMBL/GenBank/DDBJ whole genome shotgun (WGS) entry which is preliminary data.</text>
</comment>
<proteinExistence type="predicted"/>